<feature type="transmembrane region" description="Helical" evidence="1">
    <location>
        <begin position="9"/>
        <end position="27"/>
    </location>
</feature>
<keyword evidence="1" id="KW-0812">Transmembrane</keyword>
<evidence type="ECO:0000313" key="2">
    <source>
        <dbReference type="EMBL" id="TFK42668.1"/>
    </source>
</evidence>
<keyword evidence="3" id="KW-1185">Reference proteome</keyword>
<sequence length="114" mass="13371">MKNQQLHEFHLEIFLVLHIILYVHFLIHQRTFQKLLHKCLILGNLDPMTLISKPLPRFLHLETGNGLCVPMSSLQSQDLRANPHRAPQLLPHEVSHCRLFVIYARHWNFGLPIS</sequence>
<keyword evidence="1" id="KW-1133">Transmembrane helix</keyword>
<accession>A0A5C3MFM3</accession>
<keyword evidence="1" id="KW-0472">Membrane</keyword>
<gene>
    <name evidence="2" type="ORF">BDQ12DRAFT_676601</name>
</gene>
<proteinExistence type="predicted"/>
<evidence type="ECO:0000313" key="3">
    <source>
        <dbReference type="Proteomes" id="UP000308652"/>
    </source>
</evidence>
<dbReference type="Proteomes" id="UP000308652">
    <property type="component" value="Unassembled WGS sequence"/>
</dbReference>
<organism evidence="2 3">
    <name type="scientific">Crucibulum laeve</name>
    <dbReference type="NCBI Taxonomy" id="68775"/>
    <lineage>
        <taxon>Eukaryota</taxon>
        <taxon>Fungi</taxon>
        <taxon>Dikarya</taxon>
        <taxon>Basidiomycota</taxon>
        <taxon>Agaricomycotina</taxon>
        <taxon>Agaricomycetes</taxon>
        <taxon>Agaricomycetidae</taxon>
        <taxon>Agaricales</taxon>
        <taxon>Agaricineae</taxon>
        <taxon>Nidulariaceae</taxon>
        <taxon>Crucibulum</taxon>
    </lineage>
</organism>
<dbReference type="AlphaFoldDB" id="A0A5C3MFM3"/>
<name>A0A5C3MFM3_9AGAR</name>
<reference evidence="2 3" key="1">
    <citation type="journal article" date="2019" name="Nat. Ecol. Evol.">
        <title>Megaphylogeny resolves global patterns of mushroom evolution.</title>
        <authorList>
            <person name="Varga T."/>
            <person name="Krizsan K."/>
            <person name="Foldi C."/>
            <person name="Dima B."/>
            <person name="Sanchez-Garcia M."/>
            <person name="Sanchez-Ramirez S."/>
            <person name="Szollosi G.J."/>
            <person name="Szarkandi J.G."/>
            <person name="Papp V."/>
            <person name="Albert L."/>
            <person name="Andreopoulos W."/>
            <person name="Angelini C."/>
            <person name="Antonin V."/>
            <person name="Barry K.W."/>
            <person name="Bougher N.L."/>
            <person name="Buchanan P."/>
            <person name="Buyck B."/>
            <person name="Bense V."/>
            <person name="Catcheside P."/>
            <person name="Chovatia M."/>
            <person name="Cooper J."/>
            <person name="Damon W."/>
            <person name="Desjardin D."/>
            <person name="Finy P."/>
            <person name="Geml J."/>
            <person name="Haridas S."/>
            <person name="Hughes K."/>
            <person name="Justo A."/>
            <person name="Karasinski D."/>
            <person name="Kautmanova I."/>
            <person name="Kiss B."/>
            <person name="Kocsube S."/>
            <person name="Kotiranta H."/>
            <person name="LaButti K.M."/>
            <person name="Lechner B.E."/>
            <person name="Liimatainen K."/>
            <person name="Lipzen A."/>
            <person name="Lukacs Z."/>
            <person name="Mihaltcheva S."/>
            <person name="Morgado L.N."/>
            <person name="Niskanen T."/>
            <person name="Noordeloos M.E."/>
            <person name="Ohm R.A."/>
            <person name="Ortiz-Santana B."/>
            <person name="Ovrebo C."/>
            <person name="Racz N."/>
            <person name="Riley R."/>
            <person name="Savchenko A."/>
            <person name="Shiryaev A."/>
            <person name="Soop K."/>
            <person name="Spirin V."/>
            <person name="Szebenyi C."/>
            <person name="Tomsovsky M."/>
            <person name="Tulloss R.E."/>
            <person name="Uehling J."/>
            <person name="Grigoriev I.V."/>
            <person name="Vagvolgyi C."/>
            <person name="Papp T."/>
            <person name="Martin F.M."/>
            <person name="Miettinen O."/>
            <person name="Hibbett D.S."/>
            <person name="Nagy L.G."/>
        </authorList>
    </citation>
    <scope>NUCLEOTIDE SEQUENCE [LARGE SCALE GENOMIC DNA]</scope>
    <source>
        <strain evidence="2 3">CBS 166.37</strain>
    </source>
</reference>
<evidence type="ECO:0000256" key="1">
    <source>
        <dbReference type="SAM" id="Phobius"/>
    </source>
</evidence>
<dbReference type="EMBL" id="ML213592">
    <property type="protein sequence ID" value="TFK42668.1"/>
    <property type="molecule type" value="Genomic_DNA"/>
</dbReference>
<protein>
    <submittedName>
        <fullName evidence="2">Uncharacterized protein</fullName>
    </submittedName>
</protein>